<name>A0ACC7NUA0_9BACL</name>
<keyword evidence="2" id="KW-1185">Reference proteome</keyword>
<comment type="caution">
    <text evidence="1">The sequence shown here is derived from an EMBL/GenBank/DDBJ whole genome shotgun (WGS) entry which is preliminary data.</text>
</comment>
<reference evidence="1" key="1">
    <citation type="submission" date="2024-12" db="EMBL/GenBank/DDBJ databases">
        <authorList>
            <person name="Wu N."/>
        </authorList>
    </citation>
    <scope>NUCLEOTIDE SEQUENCE</scope>
    <source>
        <strain evidence="1">P15</strain>
    </source>
</reference>
<organism evidence="1 2">
    <name type="scientific">Paenibacillus mesotrionivorans</name>
    <dbReference type="NCBI Taxonomy" id="3160968"/>
    <lineage>
        <taxon>Bacteria</taxon>
        <taxon>Bacillati</taxon>
        <taxon>Bacillota</taxon>
        <taxon>Bacilli</taxon>
        <taxon>Bacillales</taxon>
        <taxon>Paenibacillaceae</taxon>
        <taxon>Paenibacillus</taxon>
    </lineage>
</organism>
<evidence type="ECO:0000313" key="2">
    <source>
        <dbReference type="Proteomes" id="UP001631969"/>
    </source>
</evidence>
<dbReference type="EMBL" id="JBJURJ010000003">
    <property type="protein sequence ID" value="MFM9327740.1"/>
    <property type="molecule type" value="Genomic_DNA"/>
</dbReference>
<sequence length="375" mass="40877">MDGWNWITVLLIAVLVLSVLQGAKRGAAGSSRQLLALGLEGAGTAISILLAWRVTQWASPLAGDWLVSLGIVIPSGELNVWQQLYYTFITSLRDFSLMRSAILFVIAYSSIKGLLNRIALPLLNIRLGDAMRSPDQASASQWASAAVGGAIGVATGAVRGLLLIAGLMVVGALFPDSPVSAQAANSPLYRQGAERVITPLTGNMLSRLPVFTQSVQTEMDQILKRKYEVLDAHVPEDVASAALEITAGKETDEEKAKALYQWVGTRVKYDWEKVRLYEEKRIWKEQTPEDTFLTRTGVCIDYSRLYAAMARTVGLDVKVVTGLGSDGRGGTGSHAWNEVYLGEKQTWVPLDSTWVSSGGNWFNPADFYKTHIKEA</sequence>
<dbReference type="Proteomes" id="UP001631969">
    <property type="component" value="Unassembled WGS sequence"/>
</dbReference>
<evidence type="ECO:0000313" key="1">
    <source>
        <dbReference type="EMBL" id="MFM9327740.1"/>
    </source>
</evidence>
<accession>A0ACC7NUA0</accession>
<protein>
    <submittedName>
        <fullName evidence="1">Transglutaminase domain-containing protein</fullName>
    </submittedName>
</protein>
<gene>
    <name evidence="1" type="ORF">ACI1P1_05420</name>
</gene>
<proteinExistence type="predicted"/>